<dbReference type="AlphaFoldDB" id="A0A0H2UV92"/>
<dbReference type="EMBL" id="AE014074">
    <property type="protein sequence ID" value="AAM79676.1"/>
    <property type="molecule type" value="Genomic_DNA"/>
</dbReference>
<sequence>MDADLAQMDVLGLYYDDNHLSLVNTVKAYLKEFGIGESQIAFSYKDLNSGRTAAMNDHQPMIAGSTYKLPLNMPVVDKANYP</sequence>
<dbReference type="SUPFAM" id="SSF56601">
    <property type="entry name" value="beta-lactamase/transpeptidase-like"/>
    <property type="match status" value="1"/>
</dbReference>
<evidence type="ECO:0000313" key="2">
    <source>
        <dbReference type="Proteomes" id="UP000000564"/>
    </source>
</evidence>
<protein>
    <submittedName>
        <fullName evidence="1">Uncharacterized protein</fullName>
    </submittedName>
</protein>
<dbReference type="RefSeq" id="WP_011054656.1">
    <property type="nucleotide sequence ID" value="NC_004070.1"/>
</dbReference>
<accession>A0A0H2UV92</accession>
<reference evidence="1 2" key="1">
    <citation type="journal article" date="2002" name="Proc. Natl. Acad. Sci. U.S.A.">
        <title>Genome sequence of a serotype M3 strain of group A Streptococcus: phage-encoded toxins, the high-virulence phenotype, and clone emergence.</title>
        <authorList>
            <person name="Beres S.B."/>
            <person name="Sylva G.L."/>
            <person name="Barbian K.D."/>
            <person name="Lei B."/>
            <person name="Hoff J.S."/>
            <person name="Mammarella N.D."/>
            <person name="Liu M.Y."/>
            <person name="Smoot J.C."/>
            <person name="Porcella S.F."/>
            <person name="Parkins L.D."/>
            <person name="Campbell D.S."/>
            <person name="Smith T.M."/>
            <person name="McCormick J.K."/>
            <person name="Leung D.Y."/>
            <person name="Schlievert P.M."/>
            <person name="Musser J.M."/>
        </authorList>
    </citation>
    <scope>NUCLEOTIDE SEQUENCE [LARGE SCALE GENOMIC DNA]</scope>
    <source>
        <strain evidence="2">ATCC BAA-595 / MGAS315</strain>
    </source>
</reference>
<dbReference type="Gene3D" id="3.40.710.10">
    <property type="entry name" value="DD-peptidase/beta-lactamase superfamily"/>
    <property type="match status" value="1"/>
</dbReference>
<gene>
    <name evidence="1" type="ordered locus">SpyM3_1069</name>
</gene>
<proteinExistence type="predicted"/>
<dbReference type="KEGG" id="spg:SpyM3_1069"/>
<dbReference type="Proteomes" id="UP000000564">
    <property type="component" value="Chromosome"/>
</dbReference>
<evidence type="ECO:0000313" key="1">
    <source>
        <dbReference type="EMBL" id="AAM79676.1"/>
    </source>
</evidence>
<organism evidence="1 2">
    <name type="scientific">Streptococcus pyogenes serotype M3 (strain ATCC BAA-595 / MGAS315)</name>
    <dbReference type="NCBI Taxonomy" id="198466"/>
    <lineage>
        <taxon>Bacteria</taxon>
        <taxon>Bacillati</taxon>
        <taxon>Bacillota</taxon>
        <taxon>Bacilli</taxon>
        <taxon>Lactobacillales</taxon>
        <taxon>Streptococcaceae</taxon>
        <taxon>Streptococcus</taxon>
    </lineage>
</organism>
<name>A0A0H2UV92_STRP3</name>
<dbReference type="InterPro" id="IPR012338">
    <property type="entry name" value="Beta-lactam/transpept-like"/>
</dbReference>
<dbReference type="HOGENOM" id="CLU_2620600_0_0_9"/>